<keyword evidence="3" id="KW-1185">Reference proteome</keyword>
<dbReference type="InterPro" id="IPR029063">
    <property type="entry name" value="SAM-dependent_MTases_sf"/>
</dbReference>
<dbReference type="GO" id="GO:0008757">
    <property type="term" value="F:S-adenosylmethionine-dependent methyltransferase activity"/>
    <property type="evidence" value="ECO:0007669"/>
    <property type="project" value="InterPro"/>
</dbReference>
<dbReference type="PANTHER" id="PTHR43861">
    <property type="entry name" value="TRANS-ACONITATE 2-METHYLTRANSFERASE-RELATED"/>
    <property type="match status" value="1"/>
</dbReference>
<dbReference type="CDD" id="cd02440">
    <property type="entry name" value="AdoMet_MTases"/>
    <property type="match status" value="1"/>
</dbReference>
<gene>
    <name evidence="2" type="ORF">NC661_17605</name>
</gene>
<dbReference type="GO" id="GO:0032259">
    <property type="term" value="P:methylation"/>
    <property type="evidence" value="ECO:0007669"/>
    <property type="project" value="UniProtKB-KW"/>
</dbReference>
<name>A0A9X4AJE8_9BACI</name>
<dbReference type="Proteomes" id="UP001145072">
    <property type="component" value="Unassembled WGS sequence"/>
</dbReference>
<dbReference type="SUPFAM" id="SSF53335">
    <property type="entry name" value="S-adenosyl-L-methionine-dependent methyltransferases"/>
    <property type="match status" value="1"/>
</dbReference>
<protein>
    <submittedName>
        <fullName evidence="2">Class I SAM-dependent methyltransferase</fullName>
    </submittedName>
</protein>
<feature type="domain" description="Methyltransferase type 11" evidence="1">
    <location>
        <begin position="52"/>
        <end position="145"/>
    </location>
</feature>
<comment type="caution">
    <text evidence="2">The sequence shown here is derived from an EMBL/GenBank/DDBJ whole genome shotgun (WGS) entry which is preliminary data.</text>
</comment>
<dbReference type="InterPro" id="IPR013216">
    <property type="entry name" value="Methyltransf_11"/>
</dbReference>
<sequence length="244" mass="28402">MSIYKGPTAYNNEDFMNTYLKRRHRKESPNNIIEKPALIKLLGDVRGKEVMDLGCGESAFGLELLESGCESYLGIEGSERMYEKALETLKGTSGNVQHATLESFAYPENTFDIVLSRLVFHYIEDLSPIIENIYGSLKQGGRFIFSVQHPLLTSSVDSNRIEEQRTDRVVDDYFYSGERIEQWMGERVVKYHRTVEDYFKLLKRAGFSIEDIQEPKPNKKYFSDLQEYRRRMRIPLFLLFSCSK</sequence>
<accession>A0A9X4AJE8</accession>
<evidence type="ECO:0000259" key="1">
    <source>
        <dbReference type="Pfam" id="PF08241"/>
    </source>
</evidence>
<evidence type="ECO:0000313" key="3">
    <source>
        <dbReference type="Proteomes" id="UP001145072"/>
    </source>
</evidence>
<organism evidence="2 3">
    <name type="scientific">Aquibacillus koreensis</name>
    <dbReference type="NCBI Taxonomy" id="279446"/>
    <lineage>
        <taxon>Bacteria</taxon>
        <taxon>Bacillati</taxon>
        <taxon>Bacillota</taxon>
        <taxon>Bacilli</taxon>
        <taxon>Bacillales</taxon>
        <taxon>Bacillaceae</taxon>
        <taxon>Aquibacillus</taxon>
    </lineage>
</organism>
<keyword evidence="2" id="KW-0808">Transferase</keyword>
<dbReference type="EMBL" id="JAMQJZ010000017">
    <property type="protein sequence ID" value="MDC3422167.1"/>
    <property type="molecule type" value="Genomic_DNA"/>
</dbReference>
<dbReference type="PANTHER" id="PTHR43861:SF1">
    <property type="entry name" value="TRANS-ACONITATE 2-METHYLTRANSFERASE"/>
    <property type="match status" value="1"/>
</dbReference>
<reference evidence="2" key="1">
    <citation type="submission" date="2022-06" db="EMBL/GenBank/DDBJ databases">
        <title>Aquibacillus sp. a new bacterium isolated from soil saline samples.</title>
        <authorList>
            <person name="Galisteo C."/>
            <person name="De La Haba R."/>
            <person name="Sanchez-Porro C."/>
            <person name="Ventosa A."/>
        </authorList>
    </citation>
    <scope>NUCLEOTIDE SEQUENCE</scope>
    <source>
        <strain evidence="2">JCM 12387</strain>
    </source>
</reference>
<proteinExistence type="predicted"/>
<evidence type="ECO:0000313" key="2">
    <source>
        <dbReference type="EMBL" id="MDC3422167.1"/>
    </source>
</evidence>
<dbReference type="Gene3D" id="3.40.50.150">
    <property type="entry name" value="Vaccinia Virus protein VP39"/>
    <property type="match status" value="1"/>
</dbReference>
<dbReference type="RefSeq" id="WP_259867105.1">
    <property type="nucleotide sequence ID" value="NZ_JAMQJZ010000017.1"/>
</dbReference>
<keyword evidence="2" id="KW-0489">Methyltransferase</keyword>
<dbReference type="Pfam" id="PF08241">
    <property type="entry name" value="Methyltransf_11"/>
    <property type="match status" value="1"/>
</dbReference>
<dbReference type="AlphaFoldDB" id="A0A9X4AJE8"/>